<gene>
    <name evidence="2" type="ORF">CAMP_LOCUS13830</name>
</gene>
<accession>A0A9P1N4W4</accession>
<reference evidence="2" key="1">
    <citation type="submission" date="2022-11" db="EMBL/GenBank/DDBJ databases">
        <authorList>
            <person name="Kikuchi T."/>
        </authorList>
    </citation>
    <scope>NUCLEOTIDE SEQUENCE</scope>
    <source>
        <strain evidence="2">PS1010</strain>
    </source>
</reference>
<dbReference type="EMBL" id="CANHGI010000005">
    <property type="protein sequence ID" value="CAI5451193.1"/>
    <property type="molecule type" value="Genomic_DNA"/>
</dbReference>
<keyword evidence="3" id="KW-1185">Reference proteome</keyword>
<feature type="compositionally biased region" description="Low complexity" evidence="1">
    <location>
        <begin position="353"/>
        <end position="363"/>
    </location>
</feature>
<dbReference type="Proteomes" id="UP001152747">
    <property type="component" value="Unassembled WGS sequence"/>
</dbReference>
<organism evidence="2 3">
    <name type="scientific">Caenorhabditis angaria</name>
    <dbReference type="NCBI Taxonomy" id="860376"/>
    <lineage>
        <taxon>Eukaryota</taxon>
        <taxon>Metazoa</taxon>
        <taxon>Ecdysozoa</taxon>
        <taxon>Nematoda</taxon>
        <taxon>Chromadorea</taxon>
        <taxon>Rhabditida</taxon>
        <taxon>Rhabditina</taxon>
        <taxon>Rhabditomorpha</taxon>
        <taxon>Rhabditoidea</taxon>
        <taxon>Rhabditidae</taxon>
        <taxon>Peloderinae</taxon>
        <taxon>Caenorhabditis</taxon>
    </lineage>
</organism>
<evidence type="ECO:0000313" key="3">
    <source>
        <dbReference type="Proteomes" id="UP001152747"/>
    </source>
</evidence>
<name>A0A9P1N4W4_9PELO</name>
<dbReference type="OrthoDB" id="5835609at2759"/>
<proteinExistence type="predicted"/>
<evidence type="ECO:0000313" key="2">
    <source>
        <dbReference type="EMBL" id="CAI5451193.1"/>
    </source>
</evidence>
<dbReference type="PROSITE" id="PS51257">
    <property type="entry name" value="PROKAR_LIPOPROTEIN"/>
    <property type="match status" value="1"/>
</dbReference>
<evidence type="ECO:0000256" key="1">
    <source>
        <dbReference type="SAM" id="MobiDB-lite"/>
    </source>
</evidence>
<feature type="compositionally biased region" description="Basic residues" evidence="1">
    <location>
        <begin position="364"/>
        <end position="374"/>
    </location>
</feature>
<sequence length="381" mass="41450">MSKLVGRIARAGRSLSILVFFSFSSCYSSFIFQNFHQNIATEHTKLDYCPNEMRSDVGSMPLMCILSLITSNVYAYLPNEDLTNSILAPGNGGFPPDAIVPDIDSSATIPDDEIDPTEADSIYRSKKVSTFRRRNINSPYAGRVPFNRMAYKGGYGSSLGRGYGASRSGSTPNNGFYERNPYGTVNLGGGQSGYGTQPHPEEYAVRPSAPYSGLIGGSRAGYYGSTVGMRGRSNGATSRNIDYPVPSEYAPANDLMGSFNNNNNNNQGGQLPSLRELANYASRYGPAYLRERFGGQDERVPVPYNGMHIPRGGGGSTDFGLNIASNQWQGGHRPNGIMSRDMDSYQHDDAIGKKSTTTTTTTHKPVKKLKKRRTTTTSKPV</sequence>
<feature type="region of interest" description="Disordered" evidence="1">
    <location>
        <begin position="351"/>
        <end position="381"/>
    </location>
</feature>
<comment type="caution">
    <text evidence="2">The sequence shown here is derived from an EMBL/GenBank/DDBJ whole genome shotgun (WGS) entry which is preliminary data.</text>
</comment>
<dbReference type="AlphaFoldDB" id="A0A9P1N4W4"/>
<protein>
    <submittedName>
        <fullName evidence="2">Uncharacterized protein</fullName>
    </submittedName>
</protein>